<dbReference type="PROSITE" id="PS01124">
    <property type="entry name" value="HTH_ARAC_FAMILY_2"/>
    <property type="match status" value="1"/>
</dbReference>
<accession>A0ABW5BQ50</accession>
<evidence type="ECO:0000256" key="2">
    <source>
        <dbReference type="ARBA" id="ARBA00023125"/>
    </source>
</evidence>
<sequence length="337" mass="38387">MTELHNQIRFEDDEEQEMTIAFLLVPDFSMMCFSSLIEPLRALNRLVGHEYFKWIFLSETGAPVQASNGASLNVHFPMDQLTQCDSICVCTGIDVSYHASDAIIGWLRQEARKGRIMGAISTGTYFLAKAGLLEGTPCTLHWENQDSFRELFPTLEVTNRLYEVSDRHFSCAGGTAAFDLALLWIAKKFGNNAKTAVADQFLHGTGRSPEEPQRNDWVERYSIHNLKLLDVIRLMEDNLEEPMSRQELADTANVSVRQLERLFGKHLQSSPSLFYLQLRLERASYFLRQTAMPISEVAVACGFISFSHFSRSYRKQFGRSPSEERTPEHERVEGKSL</sequence>
<dbReference type="PRINTS" id="PR00032">
    <property type="entry name" value="HTHARAC"/>
</dbReference>
<dbReference type="CDD" id="cd03136">
    <property type="entry name" value="GATase1_AraC_ArgR_like"/>
    <property type="match status" value="1"/>
</dbReference>
<comment type="caution">
    <text evidence="6">The sequence shown here is derived from an EMBL/GenBank/DDBJ whole genome shotgun (WGS) entry which is preliminary data.</text>
</comment>
<dbReference type="InterPro" id="IPR018060">
    <property type="entry name" value="HTH_AraC"/>
</dbReference>
<dbReference type="Pfam" id="PF01965">
    <property type="entry name" value="DJ-1_PfpI"/>
    <property type="match status" value="1"/>
</dbReference>
<dbReference type="InterPro" id="IPR020449">
    <property type="entry name" value="Tscrpt_reg_AraC-type_HTH"/>
</dbReference>
<keyword evidence="1" id="KW-0805">Transcription regulation</keyword>
<keyword evidence="3" id="KW-0804">Transcription</keyword>
<dbReference type="PROSITE" id="PS00041">
    <property type="entry name" value="HTH_ARAC_FAMILY_1"/>
    <property type="match status" value="1"/>
</dbReference>
<organism evidence="6 7">
    <name type="scientific">Kiloniella antarctica</name>
    <dbReference type="NCBI Taxonomy" id="1550907"/>
    <lineage>
        <taxon>Bacteria</taxon>
        <taxon>Pseudomonadati</taxon>
        <taxon>Pseudomonadota</taxon>
        <taxon>Alphaproteobacteria</taxon>
        <taxon>Rhodospirillales</taxon>
        <taxon>Kiloniellaceae</taxon>
        <taxon>Kiloniella</taxon>
    </lineage>
</organism>
<dbReference type="InterPro" id="IPR002818">
    <property type="entry name" value="DJ-1/PfpI"/>
</dbReference>
<dbReference type="PANTHER" id="PTHR43130:SF3">
    <property type="entry name" value="HTH-TYPE TRANSCRIPTIONAL REGULATOR RV1931C"/>
    <property type="match status" value="1"/>
</dbReference>
<evidence type="ECO:0000256" key="1">
    <source>
        <dbReference type="ARBA" id="ARBA00023015"/>
    </source>
</evidence>
<dbReference type="Proteomes" id="UP001597294">
    <property type="component" value="Unassembled WGS sequence"/>
</dbReference>
<keyword evidence="7" id="KW-1185">Reference proteome</keyword>
<dbReference type="InterPro" id="IPR052158">
    <property type="entry name" value="INH-QAR"/>
</dbReference>
<dbReference type="InterPro" id="IPR009057">
    <property type="entry name" value="Homeodomain-like_sf"/>
</dbReference>
<keyword evidence="2" id="KW-0238">DNA-binding</keyword>
<protein>
    <submittedName>
        <fullName evidence="6">GlxA family transcriptional regulator</fullName>
    </submittedName>
</protein>
<evidence type="ECO:0000313" key="7">
    <source>
        <dbReference type="Proteomes" id="UP001597294"/>
    </source>
</evidence>
<dbReference type="RefSeq" id="WP_380253226.1">
    <property type="nucleotide sequence ID" value="NZ_JBHUII010000010.1"/>
</dbReference>
<dbReference type="Gene3D" id="1.10.10.60">
    <property type="entry name" value="Homeodomain-like"/>
    <property type="match status" value="1"/>
</dbReference>
<feature type="domain" description="HTH araC/xylS-type" evidence="5">
    <location>
        <begin position="229"/>
        <end position="327"/>
    </location>
</feature>
<evidence type="ECO:0000256" key="3">
    <source>
        <dbReference type="ARBA" id="ARBA00023163"/>
    </source>
</evidence>
<dbReference type="Pfam" id="PF12833">
    <property type="entry name" value="HTH_18"/>
    <property type="match status" value="1"/>
</dbReference>
<dbReference type="SMART" id="SM00342">
    <property type="entry name" value="HTH_ARAC"/>
    <property type="match status" value="1"/>
</dbReference>
<dbReference type="PANTHER" id="PTHR43130">
    <property type="entry name" value="ARAC-FAMILY TRANSCRIPTIONAL REGULATOR"/>
    <property type="match status" value="1"/>
</dbReference>
<evidence type="ECO:0000313" key="6">
    <source>
        <dbReference type="EMBL" id="MFD2207014.1"/>
    </source>
</evidence>
<dbReference type="InterPro" id="IPR018062">
    <property type="entry name" value="HTH_AraC-typ_CS"/>
</dbReference>
<dbReference type="SUPFAM" id="SSF46689">
    <property type="entry name" value="Homeodomain-like"/>
    <property type="match status" value="2"/>
</dbReference>
<evidence type="ECO:0000256" key="4">
    <source>
        <dbReference type="SAM" id="MobiDB-lite"/>
    </source>
</evidence>
<feature type="compositionally biased region" description="Basic and acidic residues" evidence="4">
    <location>
        <begin position="321"/>
        <end position="337"/>
    </location>
</feature>
<name>A0ABW5BQ50_9PROT</name>
<feature type="region of interest" description="Disordered" evidence="4">
    <location>
        <begin position="317"/>
        <end position="337"/>
    </location>
</feature>
<dbReference type="Gene3D" id="3.40.50.880">
    <property type="match status" value="1"/>
</dbReference>
<reference evidence="7" key="1">
    <citation type="journal article" date="2019" name="Int. J. Syst. Evol. Microbiol.">
        <title>The Global Catalogue of Microorganisms (GCM) 10K type strain sequencing project: providing services to taxonomists for standard genome sequencing and annotation.</title>
        <authorList>
            <consortium name="The Broad Institute Genomics Platform"/>
            <consortium name="The Broad Institute Genome Sequencing Center for Infectious Disease"/>
            <person name="Wu L."/>
            <person name="Ma J."/>
        </authorList>
    </citation>
    <scope>NUCLEOTIDE SEQUENCE [LARGE SCALE GENOMIC DNA]</scope>
    <source>
        <strain evidence="7">CGMCC 4.7192</strain>
    </source>
</reference>
<gene>
    <name evidence="6" type="ORF">ACFSKO_15410</name>
</gene>
<dbReference type="SUPFAM" id="SSF52317">
    <property type="entry name" value="Class I glutamine amidotransferase-like"/>
    <property type="match status" value="1"/>
</dbReference>
<dbReference type="EMBL" id="JBHUII010000010">
    <property type="protein sequence ID" value="MFD2207014.1"/>
    <property type="molecule type" value="Genomic_DNA"/>
</dbReference>
<proteinExistence type="predicted"/>
<dbReference type="InterPro" id="IPR029062">
    <property type="entry name" value="Class_I_gatase-like"/>
</dbReference>
<evidence type="ECO:0000259" key="5">
    <source>
        <dbReference type="PROSITE" id="PS01124"/>
    </source>
</evidence>